<dbReference type="NCBIfam" id="NF038074">
    <property type="entry name" value="fam_STM4014"/>
    <property type="match status" value="1"/>
</dbReference>
<gene>
    <name evidence="1" type="ORF">PLANPX_3955</name>
</gene>
<reference evidence="2" key="1">
    <citation type="submission" date="2019-10" db="EMBL/GenBank/DDBJ databases">
        <title>Lacipirellula parvula gen. nov., sp. nov., representing a lineage of planctomycetes widespread in freshwater anoxic habitats, and description of the family Lacipirellulaceae.</title>
        <authorList>
            <person name="Dedysh S.N."/>
            <person name="Kulichevskaya I.S."/>
            <person name="Beletsky A.V."/>
            <person name="Rakitin A.L."/>
            <person name="Mardanov A.V."/>
            <person name="Ivanova A.A."/>
            <person name="Saltykova V.X."/>
            <person name="Rijpstra W.I.C."/>
            <person name="Sinninghe Damste J.S."/>
            <person name="Ravin N.V."/>
        </authorList>
    </citation>
    <scope>NUCLEOTIDE SEQUENCE [LARGE SCALE GENOMIC DNA]</scope>
    <source>
        <strain evidence="2">PX69</strain>
    </source>
</reference>
<dbReference type="AlphaFoldDB" id="A0A5K7XJE1"/>
<sequence length="377" mass="41929">MAVVQDKITLVGNRHSRRVQGFVAAAARGGCAVNVVPYVDAISGRCPPPTEGVVRLDSPGEDADAYRAILRAGIAPLRMASGEPLDQDGIERLELARGAIVRPRQWFFGFREILHQLAVDWNDPRIRWMSTPAAVSTAFDKLACLERWSQLPTPRRIPQVWSYAELREAVKQRHARLFLKLRYGYAAMGAVALEWRDGNIRAITTVETCVSGATSQLYVSKRPQVLRREAEIAWLVDRLAAEELVVEEWLPKARWLGRPFDVRAVVIGGEVQHVVGRANASPFTNLNLDAVRISRDDLMHHLGGRWPEMTELCAAAARELPDAGMLGIDVLVRPGGKQFALLEANAFGDYLPGLLHQGLSTWDAEVRWLRGRKELAA</sequence>
<proteinExistence type="predicted"/>
<protein>
    <recommendedName>
        <fullName evidence="3">ATP-grasp domain-containing protein</fullName>
    </recommendedName>
</protein>
<organism evidence="1 2">
    <name type="scientific">Lacipirellula parvula</name>
    <dbReference type="NCBI Taxonomy" id="2650471"/>
    <lineage>
        <taxon>Bacteria</taxon>
        <taxon>Pseudomonadati</taxon>
        <taxon>Planctomycetota</taxon>
        <taxon>Planctomycetia</taxon>
        <taxon>Pirellulales</taxon>
        <taxon>Lacipirellulaceae</taxon>
        <taxon>Lacipirellula</taxon>
    </lineage>
</organism>
<dbReference type="KEGG" id="lpav:PLANPX_3955"/>
<dbReference type="EMBL" id="AP021861">
    <property type="protein sequence ID" value="BBO34343.1"/>
    <property type="molecule type" value="Genomic_DNA"/>
</dbReference>
<dbReference type="Proteomes" id="UP000326837">
    <property type="component" value="Chromosome"/>
</dbReference>
<dbReference type="Gene3D" id="3.30.470.20">
    <property type="entry name" value="ATP-grasp fold, B domain"/>
    <property type="match status" value="1"/>
</dbReference>
<evidence type="ECO:0000313" key="2">
    <source>
        <dbReference type="Proteomes" id="UP000326837"/>
    </source>
</evidence>
<evidence type="ECO:0000313" key="1">
    <source>
        <dbReference type="EMBL" id="BBO34343.1"/>
    </source>
</evidence>
<accession>A0A5K7XJE1</accession>
<evidence type="ECO:0008006" key="3">
    <source>
        <dbReference type="Google" id="ProtNLM"/>
    </source>
</evidence>
<dbReference type="SUPFAM" id="SSF56059">
    <property type="entry name" value="Glutathione synthetase ATP-binding domain-like"/>
    <property type="match status" value="1"/>
</dbReference>
<keyword evidence="2" id="KW-1185">Reference proteome</keyword>
<dbReference type="InterPro" id="IPR047778">
    <property type="entry name" value="STM4014-like"/>
</dbReference>
<name>A0A5K7XJE1_9BACT</name>